<evidence type="ECO:0000313" key="1">
    <source>
        <dbReference type="EMBL" id="NVD28220.1"/>
    </source>
</evidence>
<accession>A0ABX2N3D6</accession>
<sequence length="166" mass="19117">MSFSLIAILLLSVPETRGIQPVDDSSAEAGRTFVPARPPAYAQVRIEKRVIIRVPRRRPNQVSPRADFSREIPRQSYREKKIGKCLPMNNILGVQMFSDQFLDLVTQDRRRVRAQLEENCQARSFYSGFYMEKSADGKMCAGRDILHSRTGAKCEIERFRELVPER</sequence>
<comment type="caution">
    <text evidence="1">The sequence shown here is derived from an EMBL/GenBank/DDBJ whole genome shotgun (WGS) entry which is preliminary data.</text>
</comment>
<protein>
    <recommendedName>
        <fullName evidence="3">UrcA family protein</fullName>
    </recommendedName>
</protein>
<evidence type="ECO:0008006" key="3">
    <source>
        <dbReference type="Google" id="ProtNLM"/>
    </source>
</evidence>
<proteinExistence type="predicted"/>
<name>A0ABX2N3D6_9SPHN</name>
<gene>
    <name evidence="1" type="ORF">HUO14_09925</name>
</gene>
<dbReference type="RefSeq" id="WP_176279746.1">
    <property type="nucleotide sequence ID" value="NZ_JABWMH010000003.1"/>
</dbReference>
<reference evidence="1 2" key="1">
    <citation type="submission" date="2020-06" db="EMBL/GenBank/DDBJ databases">
        <authorList>
            <person name="Kim S.-J."/>
            <person name="Park S.-J."/>
        </authorList>
    </citation>
    <scope>NUCLEOTIDE SEQUENCE [LARGE SCALE GENOMIC DNA]</scope>
    <source>
        <strain evidence="1 2">SW-151</strain>
    </source>
</reference>
<dbReference type="EMBL" id="JABWMH010000003">
    <property type="protein sequence ID" value="NVD28220.1"/>
    <property type="molecule type" value="Genomic_DNA"/>
</dbReference>
<organism evidence="1 2">
    <name type="scientific">Parasphingorhabdus flavimaris</name>
    <dbReference type="NCBI Taxonomy" id="266812"/>
    <lineage>
        <taxon>Bacteria</taxon>
        <taxon>Pseudomonadati</taxon>
        <taxon>Pseudomonadota</taxon>
        <taxon>Alphaproteobacteria</taxon>
        <taxon>Sphingomonadales</taxon>
        <taxon>Sphingomonadaceae</taxon>
        <taxon>Parasphingorhabdus</taxon>
    </lineage>
</organism>
<evidence type="ECO:0000313" key="2">
    <source>
        <dbReference type="Proteomes" id="UP000652427"/>
    </source>
</evidence>
<dbReference type="Proteomes" id="UP000652427">
    <property type="component" value="Unassembled WGS sequence"/>
</dbReference>
<keyword evidence="2" id="KW-1185">Reference proteome</keyword>